<proteinExistence type="predicted"/>
<sequence>MPAANLSARAPEGCATVIGSLVITVSTLKVEKLCLPTELAFCVLYFFFILSPLYPGQVVLEHEGGKSGGRIKDENNNNAYKEWGKKNEMAKIK</sequence>
<keyword evidence="2" id="KW-1185">Reference proteome</keyword>
<accession>A0AAV4SWM0</accession>
<comment type="caution">
    <text evidence="1">The sequence shown here is derived from an EMBL/GenBank/DDBJ whole genome shotgun (WGS) entry which is preliminary data.</text>
</comment>
<evidence type="ECO:0000313" key="1">
    <source>
        <dbReference type="EMBL" id="GIY38535.1"/>
    </source>
</evidence>
<dbReference type="AlphaFoldDB" id="A0AAV4SWM0"/>
<organism evidence="1 2">
    <name type="scientific">Caerostris extrusa</name>
    <name type="common">Bark spider</name>
    <name type="synonym">Caerostris bankana</name>
    <dbReference type="NCBI Taxonomy" id="172846"/>
    <lineage>
        <taxon>Eukaryota</taxon>
        <taxon>Metazoa</taxon>
        <taxon>Ecdysozoa</taxon>
        <taxon>Arthropoda</taxon>
        <taxon>Chelicerata</taxon>
        <taxon>Arachnida</taxon>
        <taxon>Araneae</taxon>
        <taxon>Araneomorphae</taxon>
        <taxon>Entelegynae</taxon>
        <taxon>Araneoidea</taxon>
        <taxon>Araneidae</taxon>
        <taxon>Caerostris</taxon>
    </lineage>
</organism>
<dbReference type="EMBL" id="BPLR01010319">
    <property type="protein sequence ID" value="GIY38535.1"/>
    <property type="molecule type" value="Genomic_DNA"/>
</dbReference>
<protein>
    <submittedName>
        <fullName evidence="1">Uncharacterized protein</fullName>
    </submittedName>
</protein>
<reference evidence="1 2" key="1">
    <citation type="submission" date="2021-06" db="EMBL/GenBank/DDBJ databases">
        <title>Caerostris extrusa draft genome.</title>
        <authorList>
            <person name="Kono N."/>
            <person name="Arakawa K."/>
        </authorList>
    </citation>
    <scope>NUCLEOTIDE SEQUENCE [LARGE SCALE GENOMIC DNA]</scope>
</reference>
<evidence type="ECO:0000313" key="2">
    <source>
        <dbReference type="Proteomes" id="UP001054945"/>
    </source>
</evidence>
<gene>
    <name evidence="1" type="ORF">CEXT_412441</name>
</gene>
<name>A0AAV4SWM0_CAEEX</name>
<dbReference type="Proteomes" id="UP001054945">
    <property type="component" value="Unassembled WGS sequence"/>
</dbReference>